<keyword evidence="2" id="KW-0472">Membrane</keyword>
<protein>
    <recommendedName>
        <fullName evidence="5">Transmembrane protein</fullName>
    </recommendedName>
</protein>
<evidence type="ECO:0000256" key="1">
    <source>
        <dbReference type="SAM" id="MobiDB-lite"/>
    </source>
</evidence>
<accession>A0ABP5DTG3</accession>
<evidence type="ECO:0000256" key="2">
    <source>
        <dbReference type="SAM" id="Phobius"/>
    </source>
</evidence>
<feature type="transmembrane region" description="Helical" evidence="2">
    <location>
        <begin position="29"/>
        <end position="53"/>
    </location>
</feature>
<evidence type="ECO:0008006" key="5">
    <source>
        <dbReference type="Google" id="ProtNLM"/>
    </source>
</evidence>
<keyword evidence="2" id="KW-0812">Transmembrane</keyword>
<dbReference type="Proteomes" id="UP001500013">
    <property type="component" value="Unassembled WGS sequence"/>
</dbReference>
<evidence type="ECO:0000313" key="4">
    <source>
        <dbReference type="Proteomes" id="UP001500013"/>
    </source>
</evidence>
<feature type="region of interest" description="Disordered" evidence="1">
    <location>
        <begin position="1"/>
        <end position="20"/>
    </location>
</feature>
<dbReference type="EMBL" id="BAAAPU010000008">
    <property type="protein sequence ID" value="GAA1984868.1"/>
    <property type="molecule type" value="Genomic_DNA"/>
</dbReference>
<sequence length="117" mass="12182">MGVVPSPASPASPDPREWHGYEDHPRHTALIVVGGVLCGVFAIAGFLSLFIASSPSEPCPPGAGPGACGPEPVTFAAVGLGFLISAAVCAGWSAWWSWRDGRYRFQAPPDWPTPPQG</sequence>
<proteinExistence type="predicted"/>
<comment type="caution">
    <text evidence="3">The sequence shown here is derived from an EMBL/GenBank/DDBJ whole genome shotgun (WGS) entry which is preliminary data.</text>
</comment>
<keyword evidence="2" id="KW-1133">Transmembrane helix</keyword>
<reference evidence="4" key="1">
    <citation type="journal article" date="2019" name="Int. J. Syst. Evol. Microbiol.">
        <title>The Global Catalogue of Microorganisms (GCM) 10K type strain sequencing project: providing services to taxonomists for standard genome sequencing and annotation.</title>
        <authorList>
            <consortium name="The Broad Institute Genomics Platform"/>
            <consortium name="The Broad Institute Genome Sequencing Center for Infectious Disease"/>
            <person name="Wu L."/>
            <person name="Ma J."/>
        </authorList>
    </citation>
    <scope>NUCLEOTIDE SEQUENCE [LARGE SCALE GENOMIC DNA]</scope>
    <source>
        <strain evidence="4">JCM 15628</strain>
    </source>
</reference>
<feature type="transmembrane region" description="Helical" evidence="2">
    <location>
        <begin position="73"/>
        <end position="96"/>
    </location>
</feature>
<name>A0ABP5DTG3_9MICO</name>
<gene>
    <name evidence="3" type="ORF">GCM10009817_27900</name>
</gene>
<keyword evidence="4" id="KW-1185">Reference proteome</keyword>
<organism evidence="3 4">
    <name type="scientific">Terrabacter lapilli</name>
    <dbReference type="NCBI Taxonomy" id="436231"/>
    <lineage>
        <taxon>Bacteria</taxon>
        <taxon>Bacillati</taxon>
        <taxon>Actinomycetota</taxon>
        <taxon>Actinomycetes</taxon>
        <taxon>Micrococcales</taxon>
        <taxon>Intrasporangiaceae</taxon>
        <taxon>Terrabacter</taxon>
    </lineage>
</organism>
<evidence type="ECO:0000313" key="3">
    <source>
        <dbReference type="EMBL" id="GAA1984868.1"/>
    </source>
</evidence>